<dbReference type="InterPro" id="IPR010985">
    <property type="entry name" value="Ribbon_hlx_hlx"/>
</dbReference>
<reference evidence="1" key="1">
    <citation type="journal article" date="2014" name="Int. J. Syst. Evol. Microbiol.">
        <title>Complete genome sequence of Corynebacterium casei LMG S-19264T (=DSM 44701T), isolated from a smear-ripened cheese.</title>
        <authorList>
            <consortium name="US DOE Joint Genome Institute (JGI-PGF)"/>
            <person name="Walter F."/>
            <person name="Albersmeier A."/>
            <person name="Kalinowski J."/>
            <person name="Ruckert C."/>
        </authorList>
    </citation>
    <scope>NUCLEOTIDE SEQUENCE</scope>
    <source>
        <strain evidence="1">CGMCC 4.7278</strain>
    </source>
</reference>
<keyword evidence="2" id="KW-1185">Reference proteome</keyword>
<dbReference type="EMBL" id="BMMW01000002">
    <property type="protein sequence ID" value="GGK55006.1"/>
    <property type="molecule type" value="Genomic_DNA"/>
</dbReference>
<dbReference type="AlphaFoldDB" id="A0A917QKN5"/>
<name>A0A917QKN5_9NOCA</name>
<dbReference type="RefSeq" id="WP_188829363.1">
    <property type="nucleotide sequence ID" value="NZ_BMMW01000002.1"/>
</dbReference>
<evidence type="ECO:0008006" key="3">
    <source>
        <dbReference type="Google" id="ProtNLM"/>
    </source>
</evidence>
<dbReference type="GO" id="GO:0006355">
    <property type="term" value="P:regulation of DNA-templated transcription"/>
    <property type="evidence" value="ECO:0007669"/>
    <property type="project" value="InterPro"/>
</dbReference>
<organism evidence="1 2">
    <name type="scientific">Nocardia camponoti</name>
    <dbReference type="NCBI Taxonomy" id="1616106"/>
    <lineage>
        <taxon>Bacteria</taxon>
        <taxon>Bacillati</taxon>
        <taxon>Actinomycetota</taxon>
        <taxon>Actinomycetes</taxon>
        <taxon>Mycobacteriales</taxon>
        <taxon>Nocardiaceae</taxon>
        <taxon>Nocardia</taxon>
    </lineage>
</organism>
<reference evidence="1" key="2">
    <citation type="submission" date="2020-09" db="EMBL/GenBank/DDBJ databases">
        <authorList>
            <person name="Sun Q."/>
            <person name="Zhou Y."/>
        </authorList>
    </citation>
    <scope>NUCLEOTIDE SEQUENCE</scope>
    <source>
        <strain evidence="1">CGMCC 4.7278</strain>
    </source>
</reference>
<sequence>MPKVIQVRDVPDDVHDALAATAAAEGLSLTRYLQRELTLLSRRATLTVAHNMDVIRRTQHEVQVQVDRATILSAIHEGRGVQVECRIDVV</sequence>
<evidence type="ECO:0000313" key="2">
    <source>
        <dbReference type="Proteomes" id="UP000612956"/>
    </source>
</evidence>
<dbReference type="SUPFAM" id="SSF47598">
    <property type="entry name" value="Ribbon-helix-helix"/>
    <property type="match status" value="1"/>
</dbReference>
<dbReference type="Proteomes" id="UP000612956">
    <property type="component" value="Unassembled WGS sequence"/>
</dbReference>
<proteinExistence type="predicted"/>
<accession>A0A917QKN5</accession>
<gene>
    <name evidence="1" type="ORF">GCM10011591_28650</name>
</gene>
<evidence type="ECO:0000313" key="1">
    <source>
        <dbReference type="EMBL" id="GGK55006.1"/>
    </source>
</evidence>
<protein>
    <recommendedName>
        <fullName evidence="3">Antitoxin</fullName>
    </recommendedName>
</protein>
<comment type="caution">
    <text evidence="1">The sequence shown here is derived from an EMBL/GenBank/DDBJ whole genome shotgun (WGS) entry which is preliminary data.</text>
</comment>